<organism evidence="1 2">
    <name type="scientific">Bacillus cereus VD118</name>
    <dbReference type="NCBI Taxonomy" id="1053231"/>
    <lineage>
        <taxon>Bacteria</taxon>
        <taxon>Bacillati</taxon>
        <taxon>Bacillota</taxon>
        <taxon>Bacilli</taxon>
        <taxon>Bacillales</taxon>
        <taxon>Bacillaceae</taxon>
        <taxon>Bacillus</taxon>
        <taxon>Bacillus cereus group</taxon>
    </lineage>
</organism>
<dbReference type="EMBL" id="AHEZ01000044">
    <property type="protein sequence ID" value="EOP70576.1"/>
    <property type="molecule type" value="Genomic_DNA"/>
</dbReference>
<evidence type="ECO:0000313" key="2">
    <source>
        <dbReference type="Proteomes" id="UP000014019"/>
    </source>
</evidence>
<dbReference type="HOGENOM" id="CLU_3394960_0_0_9"/>
<evidence type="ECO:0000313" key="1">
    <source>
        <dbReference type="EMBL" id="EOP70576.1"/>
    </source>
</evidence>
<protein>
    <submittedName>
        <fullName evidence="1">Uncharacterized protein</fullName>
    </submittedName>
</protein>
<comment type="caution">
    <text evidence="1">The sequence shown here is derived from an EMBL/GenBank/DDBJ whole genome shotgun (WGS) entry which is preliminary data.</text>
</comment>
<accession>R8QHK1</accession>
<dbReference type="Proteomes" id="UP000014019">
    <property type="component" value="Unassembled WGS sequence"/>
</dbReference>
<proteinExistence type="predicted"/>
<reference evidence="1 2" key="1">
    <citation type="submission" date="2012-12" db="EMBL/GenBank/DDBJ databases">
        <title>The Genome Sequence of Bacillus cereus VD118.</title>
        <authorList>
            <consortium name="The Broad Institute Genome Sequencing Platform"/>
            <consortium name="The Broad Institute Genome Sequencing Center for Infectious Disease"/>
            <person name="Feldgarden M."/>
            <person name="Van der Auwera G.A."/>
            <person name="Mahillon J."/>
            <person name="Duprez V."/>
            <person name="Timmery S."/>
            <person name="Mattelet C."/>
            <person name="Dierick K."/>
            <person name="Sun M."/>
            <person name="Yu Z."/>
            <person name="Zhu L."/>
            <person name="Hu X."/>
            <person name="Shank E.B."/>
            <person name="Swiecicka I."/>
            <person name="Hansen B.M."/>
            <person name="Andrup L."/>
            <person name="Walker B."/>
            <person name="Young S.K."/>
            <person name="Zeng Q."/>
            <person name="Gargeya S."/>
            <person name="Fitzgerald M."/>
            <person name="Haas B."/>
            <person name="Abouelleil A."/>
            <person name="Alvarado L."/>
            <person name="Arachchi H.M."/>
            <person name="Berlin A.M."/>
            <person name="Chapman S.B."/>
            <person name="Dewar J."/>
            <person name="Goldberg J."/>
            <person name="Griggs A."/>
            <person name="Gujja S."/>
            <person name="Hansen M."/>
            <person name="Howarth C."/>
            <person name="Imamovic A."/>
            <person name="Larimer J."/>
            <person name="McCowan C."/>
            <person name="Murphy C."/>
            <person name="Neiman D."/>
            <person name="Pearson M."/>
            <person name="Priest M."/>
            <person name="Roberts A."/>
            <person name="Saif S."/>
            <person name="Shea T."/>
            <person name="Sisk P."/>
            <person name="Sykes S."/>
            <person name="Wortman J."/>
            <person name="Nusbaum C."/>
            <person name="Birren B."/>
        </authorList>
    </citation>
    <scope>NUCLEOTIDE SEQUENCE [LARGE SCALE GENOMIC DNA]</scope>
    <source>
        <strain evidence="1 2">VD118</strain>
    </source>
</reference>
<sequence>MNAARFFIFVKEKEIKGVFNGIIWIIAIFRFRKL</sequence>
<gene>
    <name evidence="1" type="ORF">IIQ_01248</name>
</gene>
<dbReference type="AlphaFoldDB" id="R8QHK1"/>
<name>R8QHK1_BACCE</name>